<evidence type="ECO:0000313" key="3">
    <source>
        <dbReference type="EMBL" id="MFA9459972.1"/>
    </source>
</evidence>
<dbReference type="Proteomes" id="UP001575181">
    <property type="component" value="Unassembled WGS sequence"/>
</dbReference>
<evidence type="ECO:0000313" key="4">
    <source>
        <dbReference type="Proteomes" id="UP001575181"/>
    </source>
</evidence>
<reference evidence="3 4" key="1">
    <citation type="submission" date="2024-08" db="EMBL/GenBank/DDBJ databases">
        <title>Whole-genome sequencing of halo(alkali)philic microorganisms from hypersaline lakes.</title>
        <authorList>
            <person name="Sorokin D.Y."/>
            <person name="Merkel A.Y."/>
            <person name="Messina E."/>
            <person name="Yakimov M."/>
        </authorList>
    </citation>
    <scope>NUCLEOTIDE SEQUENCE [LARGE SCALE GENOMIC DNA]</scope>
    <source>
        <strain evidence="3 4">Cl-TMA</strain>
    </source>
</reference>
<protein>
    <submittedName>
        <fullName evidence="3">Uncharacterized protein</fullName>
    </submittedName>
</protein>
<accession>A0ABV4TRS4</accession>
<feature type="signal peptide" evidence="2">
    <location>
        <begin position="1"/>
        <end position="24"/>
    </location>
</feature>
<feature type="region of interest" description="Disordered" evidence="1">
    <location>
        <begin position="26"/>
        <end position="45"/>
    </location>
</feature>
<dbReference type="RefSeq" id="WP_373654750.1">
    <property type="nucleotide sequence ID" value="NZ_JBGUAW010000002.1"/>
</dbReference>
<comment type="caution">
    <text evidence="3">The sequence shown here is derived from an EMBL/GenBank/DDBJ whole genome shotgun (WGS) entry which is preliminary data.</text>
</comment>
<evidence type="ECO:0000256" key="2">
    <source>
        <dbReference type="SAM" id="SignalP"/>
    </source>
</evidence>
<organism evidence="3 4">
    <name type="scientific">Thiohalorhabdus methylotrophus</name>
    <dbReference type="NCBI Taxonomy" id="3242694"/>
    <lineage>
        <taxon>Bacteria</taxon>
        <taxon>Pseudomonadati</taxon>
        <taxon>Pseudomonadota</taxon>
        <taxon>Gammaproteobacteria</taxon>
        <taxon>Thiohalorhabdales</taxon>
        <taxon>Thiohalorhabdaceae</taxon>
        <taxon>Thiohalorhabdus</taxon>
    </lineage>
</organism>
<proteinExistence type="predicted"/>
<dbReference type="EMBL" id="JBGUAW010000002">
    <property type="protein sequence ID" value="MFA9459972.1"/>
    <property type="molecule type" value="Genomic_DNA"/>
</dbReference>
<sequence length="45" mass="4625">MTKAISVRFLALLFAALLALTACEGEGPAEEAGEKADEAAEEATD</sequence>
<dbReference type="PROSITE" id="PS51257">
    <property type="entry name" value="PROKAR_LIPOPROTEIN"/>
    <property type="match status" value="1"/>
</dbReference>
<feature type="chain" id="PRO_5046436883" evidence="2">
    <location>
        <begin position="25"/>
        <end position="45"/>
    </location>
</feature>
<gene>
    <name evidence="3" type="ORF">ACERLL_03945</name>
</gene>
<keyword evidence="2" id="KW-0732">Signal</keyword>
<evidence type="ECO:0000256" key="1">
    <source>
        <dbReference type="SAM" id="MobiDB-lite"/>
    </source>
</evidence>
<name>A0ABV4TRS4_9GAMM</name>
<keyword evidence="4" id="KW-1185">Reference proteome</keyword>